<proteinExistence type="predicted"/>
<dbReference type="PANTHER" id="PTHR33116">
    <property type="entry name" value="REVERSE TRANSCRIPTASE ZINC-BINDING DOMAIN-CONTAINING PROTEIN-RELATED-RELATED"/>
    <property type="match status" value="1"/>
</dbReference>
<dbReference type="AlphaFoldDB" id="A0AAP0KRR0"/>
<gene>
    <name evidence="1" type="ORF">Scep_004071</name>
</gene>
<evidence type="ECO:0000313" key="1">
    <source>
        <dbReference type="EMBL" id="KAK9157497.1"/>
    </source>
</evidence>
<name>A0AAP0KRR0_9MAGN</name>
<accession>A0AAP0KRR0</accession>
<protein>
    <submittedName>
        <fullName evidence="1">Uncharacterized protein</fullName>
    </submittedName>
</protein>
<organism evidence="1 2">
    <name type="scientific">Stephania cephalantha</name>
    <dbReference type="NCBI Taxonomy" id="152367"/>
    <lineage>
        <taxon>Eukaryota</taxon>
        <taxon>Viridiplantae</taxon>
        <taxon>Streptophyta</taxon>
        <taxon>Embryophyta</taxon>
        <taxon>Tracheophyta</taxon>
        <taxon>Spermatophyta</taxon>
        <taxon>Magnoliopsida</taxon>
        <taxon>Ranunculales</taxon>
        <taxon>Menispermaceae</taxon>
        <taxon>Menispermoideae</taxon>
        <taxon>Cissampelideae</taxon>
        <taxon>Stephania</taxon>
    </lineage>
</organism>
<dbReference type="EMBL" id="JBBNAG010000002">
    <property type="protein sequence ID" value="KAK9157497.1"/>
    <property type="molecule type" value="Genomic_DNA"/>
</dbReference>
<evidence type="ECO:0000313" key="2">
    <source>
        <dbReference type="Proteomes" id="UP001419268"/>
    </source>
</evidence>
<reference evidence="1 2" key="1">
    <citation type="submission" date="2024-01" db="EMBL/GenBank/DDBJ databases">
        <title>Genome assemblies of Stephania.</title>
        <authorList>
            <person name="Yang L."/>
        </authorList>
    </citation>
    <scope>NUCLEOTIDE SEQUENCE [LARGE SCALE GENOMIC DNA]</scope>
    <source>
        <strain evidence="1">JXDWG</strain>
        <tissue evidence="1">Leaf</tissue>
    </source>
</reference>
<comment type="caution">
    <text evidence="1">The sequence shown here is derived from an EMBL/GenBank/DDBJ whole genome shotgun (WGS) entry which is preliminary data.</text>
</comment>
<dbReference type="PANTHER" id="PTHR33116:SF86">
    <property type="entry name" value="REVERSE TRANSCRIPTASE DOMAIN-CONTAINING PROTEIN"/>
    <property type="match status" value="1"/>
</dbReference>
<dbReference type="Proteomes" id="UP001419268">
    <property type="component" value="Unassembled WGS sequence"/>
</dbReference>
<sequence length="182" mass="20825">MLSFREGGLLINIIIGHEVLRNMNQQKRTSKKSHNSRYKMIKMILNSYARMSGQHISASKSMICFSKVTPYILQDAISGKLNIIPSPNLGCYLGVHFHHSASKKIPLQPLIDQFQQSLLSWKEKFLSLARKDVLIRSIAQALPVYQMMSFKLPFTIIKQMEAIVAKFWLGEGTKEELEYPLV</sequence>
<keyword evidence="2" id="KW-1185">Reference proteome</keyword>